<feature type="domain" description="FHA" evidence="11">
    <location>
        <begin position="30"/>
        <end position="79"/>
    </location>
</feature>
<dbReference type="InterPro" id="IPR027417">
    <property type="entry name" value="P-loop_NTPase"/>
</dbReference>
<evidence type="ECO:0000259" key="11">
    <source>
        <dbReference type="PROSITE" id="PS50006"/>
    </source>
</evidence>
<evidence type="ECO:0000256" key="1">
    <source>
        <dbReference type="ARBA" id="ARBA00004141"/>
    </source>
</evidence>
<gene>
    <name evidence="13" type="ORF">AB5J50_04550</name>
</gene>
<evidence type="ECO:0000256" key="3">
    <source>
        <dbReference type="ARBA" id="ARBA00022553"/>
    </source>
</evidence>
<evidence type="ECO:0000256" key="9">
    <source>
        <dbReference type="SAM" id="MobiDB-lite"/>
    </source>
</evidence>
<dbReference type="CDD" id="cd00060">
    <property type="entry name" value="FHA"/>
    <property type="match status" value="1"/>
</dbReference>
<comment type="subcellular location">
    <subcellularLocation>
        <location evidence="1">Membrane</location>
        <topology evidence="1">Multi-pass membrane protein</topology>
    </subcellularLocation>
</comment>
<protein>
    <submittedName>
        <fullName evidence="13">FHA domain-containing protein</fullName>
    </submittedName>
</protein>
<feature type="transmembrane region" description="Helical" evidence="10">
    <location>
        <begin position="603"/>
        <end position="630"/>
    </location>
</feature>
<evidence type="ECO:0000256" key="4">
    <source>
        <dbReference type="ARBA" id="ARBA00022692"/>
    </source>
</evidence>
<dbReference type="Gene3D" id="3.40.50.300">
    <property type="entry name" value="P-loop containing nucleotide triphosphate hydrolases"/>
    <property type="match status" value="1"/>
</dbReference>
<reference evidence="13" key="1">
    <citation type="submission" date="2024-07" db="EMBL/GenBank/DDBJ databases">
        <authorList>
            <person name="Yu S.T."/>
        </authorList>
    </citation>
    <scope>NUCLEOTIDE SEQUENCE</scope>
    <source>
        <strain evidence="13">R35</strain>
    </source>
</reference>
<keyword evidence="5" id="KW-0547">Nucleotide-binding</keyword>
<feature type="domain" description="FHA" evidence="11">
    <location>
        <begin position="140"/>
        <end position="190"/>
    </location>
</feature>
<evidence type="ECO:0000256" key="5">
    <source>
        <dbReference type="ARBA" id="ARBA00022741"/>
    </source>
</evidence>
<dbReference type="InterPro" id="IPR003593">
    <property type="entry name" value="AAA+_ATPase"/>
</dbReference>
<dbReference type="Gene3D" id="2.60.200.20">
    <property type="match status" value="2"/>
</dbReference>
<dbReference type="InterPro" id="IPR017871">
    <property type="entry name" value="ABC_transporter-like_CS"/>
</dbReference>
<dbReference type="SUPFAM" id="SSF52540">
    <property type="entry name" value="P-loop containing nucleoside triphosphate hydrolases"/>
    <property type="match status" value="1"/>
</dbReference>
<keyword evidence="3" id="KW-0597">Phosphoprotein</keyword>
<feature type="region of interest" description="Disordered" evidence="9">
    <location>
        <begin position="489"/>
        <end position="509"/>
    </location>
</feature>
<feature type="transmembrane region" description="Helical" evidence="10">
    <location>
        <begin position="650"/>
        <end position="672"/>
    </location>
</feature>
<feature type="transmembrane region" description="Helical" evidence="10">
    <location>
        <begin position="559"/>
        <end position="582"/>
    </location>
</feature>
<dbReference type="SMART" id="SM00240">
    <property type="entry name" value="FHA"/>
    <property type="match status" value="2"/>
</dbReference>
<sequence length="780" mass="84009">MGERPVAPTAPELVLETETGSTVMSPGRDYHVGRDPLSDVVLDDVRVSWHHAVLRPEADHWTLEDENSTNGTYADGRRVHEWGVGPGSVIRFGSPADGPRAVLLDRPPPASERPSGVSVPAATGTFRQPATVRPLPARTVRIGRGDENDLVIDELVVSRSHAELRAHPDGTYEIVDLGSHNGTFLNGQPVTQALVTPGDIVGIGHSAFCLVGDQLQEYVDTGEVSLDVQDLTVQVDRGRKTLLDQVSFPVGEKCLLAVVGPSGAGKSTLLNALTGQRPADHGTVLYDGRDLYRDYAELRQRIGLVPQDDILHAQLTVRRALTYAAELRFPQDTAKAERRARVDEVIGELGLGQRAEQPIHRLSGGQRKRVSVALELLTKPSLLFLDEPTSGLDPGMDRSVMHTLRDLADDGRTVIVVTHSVLSLDVCDRLLVLAPGGKVAYYGPPDDSLAFFGYRQWPEAFEAFERDQGWDWAGEYRDSPFHRQYIDNSSGQPRLPRATPAGAVGPPPKVQSWGSQLGTLVRRYTAVLSADRTFLAVMIGLPCVMGVMAHAVAGSALTMVTAMNVLLILCIGAVLTGAANAVRELVKERVIYQRERAVGLSRSAYLMSKVVVLGTITVLQAVVLTLVALSGVDLNAPGGKGVLMPPLLEITLSVALLAFAAMMLGLVVSAVVTKEEVTMPLLVLLAIVQVVFSGALLKLHGVPGIEQLAWLVPARWGLGAMAGTVGLARIVPGPLTVDPLFRHLTGVWLLSLVMLVVLSVVFGFAVARLLRRHEPAVMRK</sequence>
<evidence type="ECO:0000313" key="13">
    <source>
        <dbReference type="EMBL" id="XDQ60077.1"/>
    </source>
</evidence>
<dbReference type="Pfam" id="PF01061">
    <property type="entry name" value="ABC2_membrane"/>
    <property type="match status" value="1"/>
</dbReference>
<name>A0AB39RXQ2_9ACTN</name>
<dbReference type="EMBL" id="CP163440">
    <property type="protein sequence ID" value="XDQ60077.1"/>
    <property type="molecule type" value="Genomic_DNA"/>
</dbReference>
<dbReference type="InterPro" id="IPR008984">
    <property type="entry name" value="SMAD_FHA_dom_sf"/>
</dbReference>
<dbReference type="FunFam" id="3.40.50.300:FF:000474">
    <property type="entry name" value="Putative ABC transporter ATP-binding subunit"/>
    <property type="match status" value="1"/>
</dbReference>
<feature type="transmembrane region" description="Helical" evidence="10">
    <location>
        <begin position="533"/>
        <end position="553"/>
    </location>
</feature>
<keyword evidence="2" id="KW-0813">Transport</keyword>
<keyword evidence="7 10" id="KW-1133">Transmembrane helix</keyword>
<feature type="transmembrane region" description="Helical" evidence="10">
    <location>
        <begin position="679"/>
        <end position="697"/>
    </location>
</feature>
<keyword evidence="4 10" id="KW-0812">Transmembrane</keyword>
<evidence type="ECO:0000259" key="12">
    <source>
        <dbReference type="PROSITE" id="PS50893"/>
    </source>
</evidence>
<evidence type="ECO:0000256" key="2">
    <source>
        <dbReference type="ARBA" id="ARBA00022448"/>
    </source>
</evidence>
<dbReference type="InterPro" id="IPR013525">
    <property type="entry name" value="ABC2_TM"/>
</dbReference>
<keyword evidence="8 10" id="KW-0472">Membrane</keyword>
<dbReference type="Pfam" id="PF00498">
    <property type="entry name" value="FHA"/>
    <property type="match status" value="2"/>
</dbReference>
<dbReference type="SMART" id="SM00382">
    <property type="entry name" value="AAA"/>
    <property type="match status" value="1"/>
</dbReference>
<dbReference type="GO" id="GO:0005524">
    <property type="term" value="F:ATP binding"/>
    <property type="evidence" value="ECO:0007669"/>
    <property type="project" value="UniProtKB-KW"/>
</dbReference>
<dbReference type="PANTHER" id="PTHR48041">
    <property type="entry name" value="ABC TRANSPORTER G FAMILY MEMBER 28"/>
    <property type="match status" value="1"/>
</dbReference>
<dbReference type="Pfam" id="PF00005">
    <property type="entry name" value="ABC_tran"/>
    <property type="match status" value="1"/>
</dbReference>
<evidence type="ECO:0000256" key="6">
    <source>
        <dbReference type="ARBA" id="ARBA00022840"/>
    </source>
</evidence>
<feature type="transmembrane region" description="Helical" evidence="10">
    <location>
        <begin position="747"/>
        <end position="770"/>
    </location>
</feature>
<evidence type="ECO:0000256" key="10">
    <source>
        <dbReference type="SAM" id="Phobius"/>
    </source>
</evidence>
<evidence type="ECO:0000256" key="7">
    <source>
        <dbReference type="ARBA" id="ARBA00022989"/>
    </source>
</evidence>
<feature type="domain" description="ABC transporter" evidence="12">
    <location>
        <begin position="226"/>
        <end position="460"/>
    </location>
</feature>
<dbReference type="CDD" id="cd03213">
    <property type="entry name" value="ABCG_EPDR"/>
    <property type="match status" value="1"/>
</dbReference>
<keyword evidence="6" id="KW-0067">ATP-binding</keyword>
<dbReference type="InterPro" id="IPR003439">
    <property type="entry name" value="ABC_transporter-like_ATP-bd"/>
</dbReference>
<dbReference type="InterPro" id="IPR050352">
    <property type="entry name" value="ABCG_transporters"/>
</dbReference>
<dbReference type="GO" id="GO:0140359">
    <property type="term" value="F:ABC-type transporter activity"/>
    <property type="evidence" value="ECO:0007669"/>
    <property type="project" value="InterPro"/>
</dbReference>
<proteinExistence type="predicted"/>
<dbReference type="InterPro" id="IPR000253">
    <property type="entry name" value="FHA_dom"/>
</dbReference>
<evidence type="ECO:0000256" key="8">
    <source>
        <dbReference type="ARBA" id="ARBA00023136"/>
    </source>
</evidence>
<dbReference type="RefSeq" id="WP_369255104.1">
    <property type="nucleotide sequence ID" value="NZ_CP163440.1"/>
</dbReference>
<dbReference type="GO" id="GO:0016887">
    <property type="term" value="F:ATP hydrolysis activity"/>
    <property type="evidence" value="ECO:0007669"/>
    <property type="project" value="InterPro"/>
</dbReference>
<accession>A0AB39RXQ2</accession>
<dbReference type="PROSITE" id="PS00211">
    <property type="entry name" value="ABC_TRANSPORTER_1"/>
    <property type="match status" value="1"/>
</dbReference>
<dbReference type="PROSITE" id="PS50006">
    <property type="entry name" value="FHA_DOMAIN"/>
    <property type="match status" value="2"/>
</dbReference>
<dbReference type="SUPFAM" id="SSF49879">
    <property type="entry name" value="SMAD/FHA domain"/>
    <property type="match status" value="2"/>
</dbReference>
<dbReference type="GO" id="GO:0016020">
    <property type="term" value="C:membrane"/>
    <property type="evidence" value="ECO:0007669"/>
    <property type="project" value="UniProtKB-SubCell"/>
</dbReference>
<organism evidence="13">
    <name type="scientific">Streptomyces sp. R35</name>
    <dbReference type="NCBI Taxonomy" id="3238630"/>
    <lineage>
        <taxon>Bacteria</taxon>
        <taxon>Bacillati</taxon>
        <taxon>Actinomycetota</taxon>
        <taxon>Actinomycetes</taxon>
        <taxon>Kitasatosporales</taxon>
        <taxon>Streptomycetaceae</taxon>
        <taxon>Streptomyces</taxon>
    </lineage>
</organism>
<dbReference type="AlphaFoldDB" id="A0AB39RXQ2"/>
<dbReference type="PROSITE" id="PS50893">
    <property type="entry name" value="ABC_TRANSPORTER_2"/>
    <property type="match status" value="1"/>
</dbReference>
<dbReference type="PANTHER" id="PTHR48041:SF139">
    <property type="entry name" value="PROTEIN SCARLET"/>
    <property type="match status" value="1"/>
</dbReference>